<feature type="region of interest" description="Disordered" evidence="1">
    <location>
        <begin position="1"/>
        <end position="192"/>
    </location>
</feature>
<feature type="compositionally biased region" description="Basic residues" evidence="1">
    <location>
        <begin position="1"/>
        <end position="12"/>
    </location>
</feature>
<feature type="compositionally biased region" description="Basic residues" evidence="1">
    <location>
        <begin position="99"/>
        <end position="115"/>
    </location>
</feature>
<proteinExistence type="predicted"/>
<gene>
    <name evidence="2" type="ORF">AVDCRST_MAG53-1335</name>
</gene>
<feature type="non-terminal residue" evidence="2">
    <location>
        <position position="192"/>
    </location>
</feature>
<dbReference type="AlphaFoldDB" id="A0A6J4REA4"/>
<dbReference type="EMBL" id="CADCVR010000001">
    <property type="protein sequence ID" value="CAA9471500.1"/>
    <property type="molecule type" value="Genomic_DNA"/>
</dbReference>
<protein>
    <submittedName>
        <fullName evidence="2">Uncharacterized protein</fullName>
    </submittedName>
</protein>
<organism evidence="2">
    <name type="scientific">uncultured Solirubrobacteraceae bacterium</name>
    <dbReference type="NCBI Taxonomy" id="1162706"/>
    <lineage>
        <taxon>Bacteria</taxon>
        <taxon>Bacillati</taxon>
        <taxon>Actinomycetota</taxon>
        <taxon>Thermoleophilia</taxon>
        <taxon>Solirubrobacterales</taxon>
        <taxon>Solirubrobacteraceae</taxon>
        <taxon>environmental samples</taxon>
    </lineage>
</organism>
<feature type="compositionally biased region" description="Basic residues" evidence="1">
    <location>
        <begin position="153"/>
        <end position="175"/>
    </location>
</feature>
<feature type="compositionally biased region" description="Basic residues" evidence="1">
    <location>
        <begin position="129"/>
        <end position="144"/>
    </location>
</feature>
<evidence type="ECO:0000256" key="1">
    <source>
        <dbReference type="SAM" id="MobiDB-lite"/>
    </source>
</evidence>
<sequence>ARPSHRSVRARPRRFDVARLGLRQRTDAAAGRQDPGPAAGLEHPELRPGGARVQGSGGMERAAGGAAARDDDRDRTGGGLDLPLPTHRAAAGDADGARRSCRGTRGRGAHARSHLRRDQAGAASGGRASRGRGAGHRDRRRAAAHRALDPRLRLRRGGRRRRDRPGRGLQARRRGGVPPARALLADPGPAPL</sequence>
<reference evidence="2" key="1">
    <citation type="submission" date="2020-02" db="EMBL/GenBank/DDBJ databases">
        <authorList>
            <person name="Meier V. D."/>
        </authorList>
    </citation>
    <scope>NUCLEOTIDE SEQUENCE</scope>
    <source>
        <strain evidence="2">AVDCRST_MAG53</strain>
    </source>
</reference>
<feature type="non-terminal residue" evidence="2">
    <location>
        <position position="1"/>
    </location>
</feature>
<evidence type="ECO:0000313" key="2">
    <source>
        <dbReference type="EMBL" id="CAA9471500.1"/>
    </source>
</evidence>
<name>A0A6J4REA4_9ACTN</name>
<accession>A0A6J4REA4</accession>